<evidence type="ECO:0000256" key="4">
    <source>
        <dbReference type="ARBA" id="ARBA00022833"/>
    </source>
</evidence>
<dbReference type="PANTHER" id="PTHR12109:SF3">
    <property type="entry name" value="RING FINGER PROTEIN 141"/>
    <property type="match status" value="1"/>
</dbReference>
<keyword evidence="2" id="KW-0479">Metal-binding</keyword>
<keyword evidence="4" id="KW-0862">Zinc</keyword>
<dbReference type="GO" id="GO:0004842">
    <property type="term" value="F:ubiquitin-protein transferase activity"/>
    <property type="evidence" value="ECO:0007669"/>
    <property type="project" value="TreeGrafter"/>
</dbReference>
<keyword evidence="3 5" id="KW-0863">Zinc-finger</keyword>
<accession>A0AAW1U9K4</accession>
<dbReference type="GO" id="GO:0051865">
    <property type="term" value="P:protein autoubiquitination"/>
    <property type="evidence" value="ECO:0007669"/>
    <property type="project" value="TreeGrafter"/>
</dbReference>
<gene>
    <name evidence="7" type="ORF">WA026_013994</name>
</gene>
<dbReference type="GO" id="GO:0008270">
    <property type="term" value="F:zinc ion binding"/>
    <property type="evidence" value="ECO:0007669"/>
    <property type="project" value="UniProtKB-KW"/>
</dbReference>
<name>A0AAW1U9K4_9CUCU</name>
<protein>
    <recommendedName>
        <fullName evidence="1">RING finger protein 141</fullName>
    </recommendedName>
</protein>
<sequence length="227" mass="25849">MGQVNTSNYQDLLPNIFSDIFSKEPNTLIAKEIRELTHERFLSIIGELNALSRDSLDEGGNQMIFAVRKGSDTTILWKAVVEIACVKVDRDCKQPKSYRLLTLGELLKVFFTLKCQMTALNQSEAPQMHYDEFISNINDEPDLAVQCSICFERKHELTLPCAHSFCSQCLEEWNSENPSCPICRTKLDSTDDTWVLSEKPTTEDVSKELRINLLELSEERETSCVTS</sequence>
<dbReference type="InterPro" id="IPR047126">
    <property type="entry name" value="RNF141-like"/>
</dbReference>
<dbReference type="SMART" id="SM00184">
    <property type="entry name" value="RING"/>
    <property type="match status" value="1"/>
</dbReference>
<evidence type="ECO:0000256" key="5">
    <source>
        <dbReference type="PROSITE-ProRule" id="PRU00175"/>
    </source>
</evidence>
<dbReference type="EMBL" id="JARQZJ010000037">
    <property type="protein sequence ID" value="KAK9876616.1"/>
    <property type="molecule type" value="Genomic_DNA"/>
</dbReference>
<dbReference type="SUPFAM" id="SSF57850">
    <property type="entry name" value="RING/U-box"/>
    <property type="match status" value="1"/>
</dbReference>
<evidence type="ECO:0000313" key="7">
    <source>
        <dbReference type="EMBL" id="KAK9876616.1"/>
    </source>
</evidence>
<keyword evidence="8" id="KW-1185">Reference proteome</keyword>
<dbReference type="PROSITE" id="PS00518">
    <property type="entry name" value="ZF_RING_1"/>
    <property type="match status" value="1"/>
</dbReference>
<dbReference type="Pfam" id="PF13920">
    <property type="entry name" value="zf-C3HC4_3"/>
    <property type="match status" value="1"/>
</dbReference>
<dbReference type="Gene3D" id="3.30.40.10">
    <property type="entry name" value="Zinc/RING finger domain, C3HC4 (zinc finger)"/>
    <property type="match status" value="1"/>
</dbReference>
<proteinExistence type="predicted"/>
<dbReference type="InterPro" id="IPR017907">
    <property type="entry name" value="Znf_RING_CS"/>
</dbReference>
<dbReference type="InterPro" id="IPR013083">
    <property type="entry name" value="Znf_RING/FYVE/PHD"/>
</dbReference>
<dbReference type="Proteomes" id="UP001431783">
    <property type="component" value="Unassembled WGS sequence"/>
</dbReference>
<dbReference type="PANTHER" id="PTHR12109">
    <property type="entry name" value="RING FINGER PROTEIN 141-RELATED"/>
    <property type="match status" value="1"/>
</dbReference>
<dbReference type="InterPro" id="IPR001841">
    <property type="entry name" value="Znf_RING"/>
</dbReference>
<dbReference type="CDD" id="cd16545">
    <property type="entry name" value="RING-HC_RNF141"/>
    <property type="match status" value="1"/>
</dbReference>
<evidence type="ECO:0000256" key="1">
    <source>
        <dbReference type="ARBA" id="ARBA00022017"/>
    </source>
</evidence>
<dbReference type="AlphaFoldDB" id="A0AAW1U9K4"/>
<evidence type="ECO:0000256" key="3">
    <source>
        <dbReference type="ARBA" id="ARBA00022771"/>
    </source>
</evidence>
<feature type="domain" description="RING-type" evidence="6">
    <location>
        <begin position="147"/>
        <end position="184"/>
    </location>
</feature>
<organism evidence="7 8">
    <name type="scientific">Henosepilachna vigintioctopunctata</name>
    <dbReference type="NCBI Taxonomy" id="420089"/>
    <lineage>
        <taxon>Eukaryota</taxon>
        <taxon>Metazoa</taxon>
        <taxon>Ecdysozoa</taxon>
        <taxon>Arthropoda</taxon>
        <taxon>Hexapoda</taxon>
        <taxon>Insecta</taxon>
        <taxon>Pterygota</taxon>
        <taxon>Neoptera</taxon>
        <taxon>Endopterygota</taxon>
        <taxon>Coleoptera</taxon>
        <taxon>Polyphaga</taxon>
        <taxon>Cucujiformia</taxon>
        <taxon>Coccinelloidea</taxon>
        <taxon>Coccinellidae</taxon>
        <taxon>Epilachninae</taxon>
        <taxon>Epilachnini</taxon>
        <taxon>Henosepilachna</taxon>
    </lineage>
</organism>
<comment type="caution">
    <text evidence="7">The sequence shown here is derived from an EMBL/GenBank/DDBJ whole genome shotgun (WGS) entry which is preliminary data.</text>
</comment>
<dbReference type="InterPro" id="IPR043400">
    <property type="entry name" value="RING-HC_RNF141"/>
</dbReference>
<evidence type="ECO:0000313" key="8">
    <source>
        <dbReference type="Proteomes" id="UP001431783"/>
    </source>
</evidence>
<reference evidence="7 8" key="1">
    <citation type="submission" date="2023-03" db="EMBL/GenBank/DDBJ databases">
        <title>Genome insight into feeding habits of ladybird beetles.</title>
        <authorList>
            <person name="Li H.-S."/>
            <person name="Huang Y.-H."/>
            <person name="Pang H."/>
        </authorList>
    </citation>
    <scope>NUCLEOTIDE SEQUENCE [LARGE SCALE GENOMIC DNA]</scope>
    <source>
        <strain evidence="7">SYSU_2023b</strain>
        <tissue evidence="7">Whole body</tissue>
    </source>
</reference>
<dbReference type="PROSITE" id="PS50089">
    <property type="entry name" value="ZF_RING_2"/>
    <property type="match status" value="1"/>
</dbReference>
<evidence type="ECO:0000256" key="2">
    <source>
        <dbReference type="ARBA" id="ARBA00022723"/>
    </source>
</evidence>
<evidence type="ECO:0000259" key="6">
    <source>
        <dbReference type="PROSITE" id="PS50089"/>
    </source>
</evidence>